<dbReference type="Proteomes" id="UP000426265">
    <property type="component" value="Unassembled WGS sequence"/>
</dbReference>
<feature type="compositionally biased region" description="Polar residues" evidence="4">
    <location>
        <begin position="459"/>
        <end position="468"/>
    </location>
</feature>
<feature type="compositionally biased region" description="Polar residues" evidence="4">
    <location>
        <begin position="337"/>
        <end position="362"/>
    </location>
</feature>
<gene>
    <name evidence="6" type="ORF">AN1_LOCUS3466</name>
</gene>
<evidence type="ECO:0000313" key="6">
    <source>
        <dbReference type="EMBL" id="VYS47982.1"/>
    </source>
</evidence>
<keyword evidence="3" id="KW-0648">Protein biosynthesis</keyword>
<evidence type="ECO:0000313" key="7">
    <source>
        <dbReference type="Proteomes" id="UP000426265"/>
    </source>
</evidence>
<dbReference type="Pfam" id="PF05198">
    <property type="entry name" value="IF3_N"/>
    <property type="match status" value="1"/>
</dbReference>
<comment type="similarity">
    <text evidence="1">Belongs to the IF-3 family.</text>
</comment>
<organism evidence="6 7">
    <name type="scientific">Arabidopsis thaliana</name>
    <name type="common">Mouse-ear cress</name>
    <dbReference type="NCBI Taxonomy" id="3702"/>
    <lineage>
        <taxon>Eukaryota</taxon>
        <taxon>Viridiplantae</taxon>
        <taxon>Streptophyta</taxon>
        <taxon>Embryophyta</taxon>
        <taxon>Tracheophyta</taxon>
        <taxon>Spermatophyta</taxon>
        <taxon>Magnoliopsida</taxon>
        <taxon>eudicotyledons</taxon>
        <taxon>Gunneridae</taxon>
        <taxon>Pentapetalae</taxon>
        <taxon>rosids</taxon>
        <taxon>malvids</taxon>
        <taxon>Brassicales</taxon>
        <taxon>Brassicaceae</taxon>
        <taxon>Camelineae</taxon>
        <taxon>Arabidopsis</taxon>
    </lineage>
</organism>
<dbReference type="GO" id="GO:0003743">
    <property type="term" value="F:translation initiation factor activity"/>
    <property type="evidence" value="ECO:0007669"/>
    <property type="project" value="UniProtKB-KW"/>
</dbReference>
<dbReference type="PANTHER" id="PTHR10938">
    <property type="entry name" value="TRANSLATION INITIATION FACTOR IF-3"/>
    <property type="match status" value="1"/>
</dbReference>
<accession>A0A654EKE5</accession>
<dbReference type="InterPro" id="IPR036788">
    <property type="entry name" value="T_IF-3_C_sf"/>
</dbReference>
<feature type="compositionally biased region" description="Pro residues" evidence="4">
    <location>
        <begin position="474"/>
        <end position="486"/>
    </location>
</feature>
<evidence type="ECO:0000256" key="2">
    <source>
        <dbReference type="ARBA" id="ARBA00022540"/>
    </source>
</evidence>
<feature type="compositionally biased region" description="Basic and acidic residues" evidence="4">
    <location>
        <begin position="272"/>
        <end position="283"/>
    </location>
</feature>
<evidence type="ECO:0000259" key="5">
    <source>
        <dbReference type="Pfam" id="PF05198"/>
    </source>
</evidence>
<dbReference type="Gene3D" id="3.30.110.10">
    <property type="entry name" value="Translation initiation factor 3 (IF-3), C-terminal domain"/>
    <property type="match status" value="1"/>
</dbReference>
<evidence type="ECO:0000256" key="3">
    <source>
        <dbReference type="ARBA" id="ARBA00022917"/>
    </source>
</evidence>
<evidence type="ECO:0000256" key="1">
    <source>
        <dbReference type="ARBA" id="ARBA00005439"/>
    </source>
</evidence>
<dbReference type="InterPro" id="IPR036787">
    <property type="entry name" value="T_IF-3_N_sf"/>
</dbReference>
<dbReference type="AlphaFoldDB" id="A0A654EKE5"/>
<dbReference type="NCBIfam" id="TIGR00168">
    <property type="entry name" value="infC"/>
    <property type="match status" value="1"/>
</dbReference>
<dbReference type="ExpressionAtlas" id="A0A654EKE5">
    <property type="expression patterns" value="baseline and differential"/>
</dbReference>
<name>A0A654EKE5_ARATH</name>
<dbReference type="InterPro" id="IPR019814">
    <property type="entry name" value="Translation_initiation_fac_3_N"/>
</dbReference>
<feature type="domain" description="Translation initiation factor 3 N-terminal" evidence="5">
    <location>
        <begin position="87"/>
        <end position="153"/>
    </location>
</feature>
<dbReference type="SUPFAM" id="SSF54364">
    <property type="entry name" value="Translation initiation factor IF3, N-terminal domain"/>
    <property type="match status" value="1"/>
</dbReference>
<dbReference type="SUPFAM" id="SSF55200">
    <property type="entry name" value="Translation initiation factor IF3, C-terminal domain"/>
    <property type="match status" value="1"/>
</dbReference>
<sequence>MAIWRIINRSYLKYASNHLTRNYYTQVCLASSTHVVKQTTKLSSFDIPNSDICTTRPSNIFQNLRFLATSAQTRKKEAEVDSDGPRLNEKITGDYVRLVSEEGHCVVSLREALRRAKELQCDLVEVQRDAKPPVCKIVKYSLELYKKAKVGKERAKAKRAEAIRPDIKEIRFTPKIEAKDLKFKSDQALKLMESGYRVKCLAVPDKDKHKELEPEKLLELLFRFTCFIGDALVESWPEADRKGAVVIVRHAKFGPPKKGGVKLMKDIDIKSARVKEESPKPDSSKAGVSTVDDQEDIEKSEPGFSVEQAQQVKFQNAYAKREPSSEFSGGRDASRFEPQSPNQHVNPQRPRYSNQAPNQQPTGRFDPQSPNQPPSAPRPQFPNQQPTGRFDPQFPSQPPRPQFPNQAPNQQSTGRFNPQFPNQRPSPPQSRFPDQAPNQQPSGPSPNRHPDRQGPPPRFQNQAPNHQPTGRFEPQPPNPPRAPPRPQTRLPNETSNEQPTAPGRSSGPASGYGIFSTPKTK</sequence>
<proteinExistence type="inferred from homology"/>
<dbReference type="PANTHER" id="PTHR10938:SF4">
    <property type="entry name" value="TRANSLATION INITIATION FACTOR IF3-1, MITOCHONDRIAL"/>
    <property type="match status" value="1"/>
</dbReference>
<keyword evidence="2" id="KW-0396">Initiation factor</keyword>
<feature type="region of interest" description="Disordered" evidence="4">
    <location>
        <begin position="272"/>
        <end position="521"/>
    </location>
</feature>
<dbReference type="InterPro" id="IPR001288">
    <property type="entry name" value="Translation_initiation_fac_3"/>
</dbReference>
<dbReference type="EMBL" id="CACRSJ010000104">
    <property type="protein sequence ID" value="VYS47982.1"/>
    <property type="molecule type" value="Genomic_DNA"/>
</dbReference>
<evidence type="ECO:0000256" key="4">
    <source>
        <dbReference type="SAM" id="MobiDB-lite"/>
    </source>
</evidence>
<feature type="compositionally biased region" description="Polar residues" evidence="4">
    <location>
        <begin position="405"/>
        <end position="423"/>
    </location>
</feature>
<reference evidence="6 7" key="1">
    <citation type="submission" date="2019-11" db="EMBL/GenBank/DDBJ databases">
        <authorList>
            <person name="Jiao W.-B."/>
            <person name="Schneeberger K."/>
        </authorList>
    </citation>
    <scope>NUCLEOTIDE SEQUENCE [LARGE SCALE GENOMIC DNA]</scope>
    <source>
        <strain evidence="7">cv. An-1</strain>
    </source>
</reference>
<dbReference type="Gene3D" id="3.10.20.80">
    <property type="entry name" value="Translation initiation factor 3 (IF-3), N-terminal domain"/>
    <property type="match status" value="1"/>
</dbReference>
<protein>
    <recommendedName>
        <fullName evidence="5">Translation initiation factor 3 N-terminal domain-containing protein</fullName>
    </recommendedName>
</protein>
<feature type="compositionally biased region" description="Pro residues" evidence="4">
    <location>
        <begin position="370"/>
        <end position="380"/>
    </location>
</feature>